<evidence type="ECO:0000313" key="3">
    <source>
        <dbReference type="Proteomes" id="UP000314294"/>
    </source>
</evidence>
<evidence type="ECO:0000256" key="1">
    <source>
        <dbReference type="SAM" id="MobiDB-lite"/>
    </source>
</evidence>
<reference evidence="2 3" key="1">
    <citation type="submission" date="2019-03" db="EMBL/GenBank/DDBJ databases">
        <title>First draft genome of Liparis tanakae, snailfish: a comprehensive survey of snailfish specific genes.</title>
        <authorList>
            <person name="Kim W."/>
            <person name="Song I."/>
            <person name="Jeong J.-H."/>
            <person name="Kim D."/>
            <person name="Kim S."/>
            <person name="Ryu S."/>
            <person name="Song J.Y."/>
            <person name="Lee S.K."/>
        </authorList>
    </citation>
    <scope>NUCLEOTIDE SEQUENCE [LARGE SCALE GENOMIC DNA]</scope>
    <source>
        <tissue evidence="2">Muscle</tissue>
    </source>
</reference>
<proteinExistence type="predicted"/>
<keyword evidence="3" id="KW-1185">Reference proteome</keyword>
<feature type="compositionally biased region" description="Basic and acidic residues" evidence="1">
    <location>
        <begin position="355"/>
        <end position="370"/>
    </location>
</feature>
<organism evidence="2 3">
    <name type="scientific">Liparis tanakae</name>
    <name type="common">Tanaka's snailfish</name>
    <dbReference type="NCBI Taxonomy" id="230148"/>
    <lineage>
        <taxon>Eukaryota</taxon>
        <taxon>Metazoa</taxon>
        <taxon>Chordata</taxon>
        <taxon>Craniata</taxon>
        <taxon>Vertebrata</taxon>
        <taxon>Euteleostomi</taxon>
        <taxon>Actinopterygii</taxon>
        <taxon>Neopterygii</taxon>
        <taxon>Teleostei</taxon>
        <taxon>Neoteleostei</taxon>
        <taxon>Acanthomorphata</taxon>
        <taxon>Eupercaria</taxon>
        <taxon>Perciformes</taxon>
        <taxon>Cottioidei</taxon>
        <taxon>Cottales</taxon>
        <taxon>Liparidae</taxon>
        <taxon>Liparis</taxon>
    </lineage>
</organism>
<feature type="compositionally biased region" description="Basic and acidic residues" evidence="1">
    <location>
        <begin position="378"/>
        <end position="389"/>
    </location>
</feature>
<sequence>MLTPCTSDHGDWLARYSISFLIMGPSPRMELVLSWMISPQSMVTMMKEETLHHCRKRLPNQGLIPEPTEGADRQLHLVPLLDMGPGRVPDRTAERTPVDSNGPRAVAIAAVQEVAELDAVRVVFTQSLQQQLSTVTHGMLGRVHQHKGSWKEQKKCIIKLCSPNIQGQSPRNLGDTRIYREQRCEYNGITGCVRVGEASLMLLAISLLASSRHSGLDAALFTKSLHPALYSVLRRAAARPLGNRGVCCARFKRVCERAALKSPAKPQPKGVPASSGLLLSSCLYVVAVLISQGVCNQQYSQMDRDRQDPWTDSSEYAAQKAGVLVRPNAKRARKRTDSPFLCGAATCQASRGVRSPRDEAQQSRREESQKRTGLKASSMRDKPLKWRMD</sequence>
<name>A0A4Z2IDZ9_9TELE</name>
<protein>
    <submittedName>
        <fullName evidence="2">Uncharacterized protein</fullName>
    </submittedName>
</protein>
<dbReference type="EMBL" id="SRLO01000095">
    <property type="protein sequence ID" value="TNN76238.1"/>
    <property type="molecule type" value="Genomic_DNA"/>
</dbReference>
<gene>
    <name evidence="2" type="ORF">EYF80_013526</name>
</gene>
<dbReference type="Proteomes" id="UP000314294">
    <property type="component" value="Unassembled WGS sequence"/>
</dbReference>
<dbReference type="AlphaFoldDB" id="A0A4Z2IDZ9"/>
<comment type="caution">
    <text evidence="2">The sequence shown here is derived from an EMBL/GenBank/DDBJ whole genome shotgun (WGS) entry which is preliminary data.</text>
</comment>
<feature type="region of interest" description="Disordered" evidence="1">
    <location>
        <begin position="349"/>
        <end position="389"/>
    </location>
</feature>
<accession>A0A4Z2IDZ9</accession>
<evidence type="ECO:0000313" key="2">
    <source>
        <dbReference type="EMBL" id="TNN76238.1"/>
    </source>
</evidence>